<keyword evidence="5" id="KW-1185">Reference proteome</keyword>
<dbReference type="InterPro" id="IPR010852">
    <property type="entry name" value="ABATE"/>
</dbReference>
<reference evidence="2 5" key="2">
    <citation type="submission" date="2019-11" db="EMBL/GenBank/DDBJ databases">
        <title>Draft genome sequences of five Paenibacillus species of dairy origin.</title>
        <authorList>
            <person name="Olajide A.M."/>
            <person name="Chen S."/>
            <person name="Lapointe G."/>
        </authorList>
    </citation>
    <scope>NUCLEOTIDE SEQUENCE [LARGE SCALE GENOMIC DNA]</scope>
    <source>
        <strain evidence="2 5">3CS1</strain>
    </source>
</reference>
<dbReference type="SUPFAM" id="SSF160904">
    <property type="entry name" value="Jann2411-like"/>
    <property type="match status" value="1"/>
</dbReference>
<accession>A0A268EX99</accession>
<dbReference type="RefSeq" id="WP_095264818.1">
    <property type="nucleotide sequence ID" value="NZ_NPBY01000028.1"/>
</dbReference>
<dbReference type="AlphaFoldDB" id="A0A268EX99"/>
<dbReference type="OrthoDB" id="123307at2"/>
<evidence type="ECO:0000313" key="5">
    <source>
        <dbReference type="Proteomes" id="UP000435177"/>
    </source>
</evidence>
<dbReference type="Pfam" id="PF07336">
    <property type="entry name" value="ABATE"/>
    <property type="match status" value="1"/>
</dbReference>
<evidence type="ECO:0000313" key="4">
    <source>
        <dbReference type="Proteomes" id="UP000215596"/>
    </source>
</evidence>
<dbReference type="InterPro" id="IPR023286">
    <property type="entry name" value="ABATE_dom_sf"/>
</dbReference>
<dbReference type="Proteomes" id="UP000215596">
    <property type="component" value="Unassembled WGS sequence"/>
</dbReference>
<reference evidence="3 4" key="1">
    <citation type="submission" date="2017-07" db="EMBL/GenBank/DDBJ databases">
        <title>Isolation and whole genome analysis of endospore-forming bacteria from heroin.</title>
        <authorList>
            <person name="Kalinowski J."/>
            <person name="Ahrens B."/>
            <person name="Al-Dilaimi A."/>
            <person name="Winkler A."/>
            <person name="Wibberg D."/>
            <person name="Schleenbecker U."/>
            <person name="Ruckert C."/>
            <person name="Wolfel R."/>
            <person name="Grass G."/>
        </authorList>
    </citation>
    <scope>NUCLEOTIDE SEQUENCE [LARGE SCALE GENOMIC DNA]</scope>
    <source>
        <strain evidence="3 4">7537-G1</strain>
    </source>
</reference>
<evidence type="ECO:0000313" key="2">
    <source>
        <dbReference type="EMBL" id="MUG68299.1"/>
    </source>
</evidence>
<organism evidence="3 4">
    <name type="scientific">Paenibacillus campinasensis</name>
    <dbReference type="NCBI Taxonomy" id="66347"/>
    <lineage>
        <taxon>Bacteria</taxon>
        <taxon>Bacillati</taxon>
        <taxon>Bacillota</taxon>
        <taxon>Bacilli</taxon>
        <taxon>Bacillales</taxon>
        <taxon>Paenibacillaceae</taxon>
        <taxon>Paenibacillus</taxon>
    </lineage>
</organism>
<dbReference type="EMBL" id="NPBY01000028">
    <property type="protein sequence ID" value="PAD77745.1"/>
    <property type="molecule type" value="Genomic_DNA"/>
</dbReference>
<sequence length="192" mass="21825">MLWDDFINSEWPDWKKGERSEDKLESDAWLQRFITEHSLLAPPLLTDEELKFLRQLRALMLHCVQRIVGGQSLSEEELTQLNAWLSRGPVIRRLVPGTGKPFALSSSPVNPGWEGAAAEIAASFATALAERDLSRFSICSNPNCRWVYYDSTRNRSKRYCEDKTCGNLMKVRRFRAKHASAASEKQGPADKP</sequence>
<evidence type="ECO:0000259" key="1">
    <source>
        <dbReference type="Pfam" id="PF11706"/>
    </source>
</evidence>
<protein>
    <recommendedName>
        <fullName evidence="1">Zinc finger CGNR domain-containing protein</fullName>
    </recommendedName>
</protein>
<dbReference type="PANTHER" id="PTHR35525:SF3">
    <property type="entry name" value="BLL6575 PROTEIN"/>
    <property type="match status" value="1"/>
</dbReference>
<dbReference type="Pfam" id="PF11706">
    <property type="entry name" value="zf-CGNR"/>
    <property type="match status" value="1"/>
</dbReference>
<evidence type="ECO:0000313" key="3">
    <source>
        <dbReference type="EMBL" id="PAD77745.1"/>
    </source>
</evidence>
<comment type="caution">
    <text evidence="3">The sequence shown here is derived from an EMBL/GenBank/DDBJ whole genome shotgun (WGS) entry which is preliminary data.</text>
</comment>
<gene>
    <name evidence="3" type="ORF">CHH67_08890</name>
    <name evidence="2" type="ORF">GNP94_20150</name>
</gene>
<dbReference type="PANTHER" id="PTHR35525">
    <property type="entry name" value="BLL6575 PROTEIN"/>
    <property type="match status" value="1"/>
</dbReference>
<dbReference type="EMBL" id="WOAA01000024">
    <property type="protein sequence ID" value="MUG68299.1"/>
    <property type="molecule type" value="Genomic_DNA"/>
</dbReference>
<dbReference type="InterPro" id="IPR021005">
    <property type="entry name" value="Znf_CGNR"/>
</dbReference>
<proteinExistence type="predicted"/>
<name>A0A268EX99_9BACL</name>
<dbReference type="Proteomes" id="UP000435177">
    <property type="component" value="Unassembled WGS sequence"/>
</dbReference>
<feature type="domain" description="Zinc finger CGNR" evidence="1">
    <location>
        <begin position="135"/>
        <end position="178"/>
    </location>
</feature>
<dbReference type="Gene3D" id="1.10.3300.10">
    <property type="entry name" value="Jann2411-like domain"/>
    <property type="match status" value="1"/>
</dbReference>